<dbReference type="GO" id="GO:0045275">
    <property type="term" value="C:respiratory chain complex III"/>
    <property type="evidence" value="ECO:0007669"/>
    <property type="project" value="InterPro"/>
</dbReference>
<dbReference type="InterPro" id="IPR005797">
    <property type="entry name" value="Cyt_b/b6_N"/>
</dbReference>
<dbReference type="PROSITE" id="PS51003">
    <property type="entry name" value="CYTB_CTER"/>
    <property type="match status" value="1"/>
</dbReference>
<dbReference type="SUPFAM" id="SSF81342">
    <property type="entry name" value="Transmembrane di-heme cytochromes"/>
    <property type="match status" value="1"/>
</dbReference>
<keyword evidence="9" id="KW-0999">Mitochondrion inner membrane</keyword>
<organism evidence="22">
    <name type="scientific">Poecile atricapillus</name>
    <name type="common">Black-capped chickadee</name>
    <name type="synonym">Parus atricapillus</name>
    <dbReference type="NCBI Taxonomy" id="48891"/>
    <lineage>
        <taxon>Eukaryota</taxon>
        <taxon>Metazoa</taxon>
        <taxon>Chordata</taxon>
        <taxon>Craniata</taxon>
        <taxon>Vertebrata</taxon>
        <taxon>Euteleostomi</taxon>
        <taxon>Archelosauria</taxon>
        <taxon>Archosauria</taxon>
        <taxon>Dinosauria</taxon>
        <taxon>Saurischia</taxon>
        <taxon>Theropoda</taxon>
        <taxon>Coelurosauria</taxon>
        <taxon>Aves</taxon>
        <taxon>Neognathae</taxon>
        <taxon>Neoaves</taxon>
        <taxon>Telluraves</taxon>
        <taxon>Australaves</taxon>
        <taxon>Passeriformes</taxon>
        <taxon>Paridae</taxon>
        <taxon>Poecile</taxon>
    </lineage>
</organism>
<evidence type="ECO:0000256" key="14">
    <source>
        <dbReference type="ARBA" id="ARBA00023128"/>
    </source>
</evidence>
<evidence type="ECO:0000256" key="7">
    <source>
        <dbReference type="ARBA" id="ARBA00022692"/>
    </source>
</evidence>
<feature type="binding site" description="axial binding residue" evidence="18">
    <location>
        <position position="98"/>
    </location>
    <ligand>
        <name>heme b</name>
        <dbReference type="ChEBI" id="CHEBI:60344"/>
        <label>b566</label>
    </ligand>
    <ligandPart>
        <name>Fe</name>
        <dbReference type="ChEBI" id="CHEBI:18248"/>
    </ligandPart>
</feature>
<reference evidence="22" key="2">
    <citation type="submission" date="2014-05" db="EMBL/GenBank/DDBJ databases">
        <authorList>
            <person name="Barker F.K."/>
        </authorList>
    </citation>
    <scope>NUCLEOTIDE SEQUENCE</scope>
</reference>
<comment type="function">
    <text evidence="1 19">Component of the ubiquinol-cytochrome c reductase complex (complex III or cytochrome b-c1 complex) that is part of the mitochondrial respiratory chain. The b-c1 complex mediates electron transfer from ubiquinol to cytochrome c. Contributes to the generation of a proton gradient across the mitochondrial membrane that is then used for ATP synthesis.</text>
</comment>
<dbReference type="GO" id="GO:0016491">
    <property type="term" value="F:oxidoreductase activity"/>
    <property type="evidence" value="ECO:0007669"/>
    <property type="project" value="UniProtKB-UniRule"/>
</dbReference>
<dbReference type="Pfam" id="PF00033">
    <property type="entry name" value="Cytochrome_B"/>
    <property type="match status" value="1"/>
</dbReference>
<evidence type="ECO:0000256" key="16">
    <source>
        <dbReference type="ARBA" id="ARBA00061233"/>
    </source>
</evidence>
<keyword evidence="5 18" id="KW-0349">Heme</keyword>
<feature type="transmembrane region" description="Helical" evidence="19">
    <location>
        <begin position="31"/>
        <end position="53"/>
    </location>
</feature>
<dbReference type="CDD" id="cd00284">
    <property type="entry name" value="Cytochrome_b_N"/>
    <property type="match status" value="1"/>
</dbReference>
<keyword evidence="6 19" id="KW-0679">Respiratory chain</keyword>
<keyword evidence="10 19" id="KW-0249">Electron transport</keyword>
<evidence type="ECO:0000256" key="4">
    <source>
        <dbReference type="ARBA" id="ARBA00022448"/>
    </source>
</evidence>
<dbReference type="GO" id="GO:0005743">
    <property type="term" value="C:mitochondrial inner membrane"/>
    <property type="evidence" value="ECO:0007669"/>
    <property type="project" value="UniProtKB-SubCell"/>
</dbReference>
<keyword evidence="13" id="KW-0830">Ubiquinone</keyword>
<feature type="transmembrane region" description="Helical" evidence="19">
    <location>
        <begin position="179"/>
        <end position="201"/>
    </location>
</feature>
<evidence type="ECO:0000256" key="8">
    <source>
        <dbReference type="ARBA" id="ARBA00022723"/>
    </source>
</evidence>
<dbReference type="EMBL" id="KJ909190">
    <property type="protein sequence ID" value="AIM46847.1"/>
    <property type="molecule type" value="Genomic_DNA"/>
</dbReference>
<dbReference type="CTD" id="4519"/>
<dbReference type="InterPro" id="IPR036150">
    <property type="entry name" value="Cyt_b/b6_C_sf"/>
</dbReference>
<sequence>MAPNLRKNHPLLKIINDSLIDLPTPSNISAWWNFGSLLGICLVTQIVTGLLLAMHYTADTTLAFTSVAHTCRNVQFGWLIRNLHANGASFFFICIYFHIGRGIYYGSYLNKETWNIGVVLLLALMATAFVGYVLPWGQMSFWGATVITNLFSAIPYIGQTLVEWAWGGFSVDNPTLTRFFALHFLLPFIIAGLTLVHLTFLHETGSNNPLGIPSDCDKIPFHPYYSTKDILGFALMLILLVSLALFSPNLLGDPENFTPANPLSTPPHIKPEWYFLFAYAILRSIPNKLGGVLALAASVLVLFLIPLLHTSKQRSMTFRPLSQILFWALVANLLVLTWVGSQPVEHPFIIIGQLASLSYFTIILILFPLVAILENKILKL</sequence>
<reference evidence="22" key="1">
    <citation type="journal article" date="2014" name="Mol. Phylogenet. Evol.">
        <title>Mitogenomic data resolve basal relationships among passeriform and passeridan birds.</title>
        <authorList>
            <person name="Keith Barker F."/>
        </authorList>
    </citation>
    <scope>NUCLEOTIDE SEQUENCE</scope>
</reference>
<evidence type="ECO:0000256" key="10">
    <source>
        <dbReference type="ARBA" id="ARBA00022982"/>
    </source>
</evidence>
<feature type="transmembrane region" description="Helical" evidence="19">
    <location>
        <begin position="289"/>
        <end position="309"/>
    </location>
</feature>
<feature type="binding site" evidence="17">
    <location>
        <position position="202"/>
    </location>
    <ligand>
        <name>a ubiquinone</name>
        <dbReference type="ChEBI" id="CHEBI:16389"/>
    </ligand>
</feature>
<dbReference type="FunFam" id="1.20.810.10:FF:000002">
    <property type="entry name" value="Cytochrome b"/>
    <property type="match status" value="1"/>
</dbReference>
<evidence type="ECO:0000256" key="9">
    <source>
        <dbReference type="ARBA" id="ARBA00022792"/>
    </source>
</evidence>
<keyword evidence="4 19" id="KW-0813">Transport</keyword>
<comment type="similarity">
    <text evidence="16 19">Belongs to the cytochrome b family.</text>
</comment>
<feature type="binding site" description="axial binding residue" evidence="18">
    <location>
        <position position="183"/>
    </location>
    <ligand>
        <name>heme b</name>
        <dbReference type="ChEBI" id="CHEBI:60344"/>
        <label>b562</label>
    </ligand>
    <ligandPart>
        <name>Fe</name>
        <dbReference type="ChEBI" id="CHEBI:18248"/>
    </ligandPart>
</feature>
<geneLocation type="mitochondrion" evidence="22"/>
<dbReference type="GO" id="GO:0006122">
    <property type="term" value="P:mitochondrial electron transport, ubiquinol to cytochrome c"/>
    <property type="evidence" value="ECO:0007669"/>
    <property type="project" value="TreeGrafter"/>
</dbReference>
<evidence type="ECO:0000256" key="11">
    <source>
        <dbReference type="ARBA" id="ARBA00022989"/>
    </source>
</evidence>
<evidence type="ECO:0000256" key="18">
    <source>
        <dbReference type="PIRSR" id="PIRSR038885-2"/>
    </source>
</evidence>
<feature type="binding site" description="axial binding residue" evidence="18">
    <location>
        <position position="197"/>
    </location>
    <ligand>
        <name>heme b</name>
        <dbReference type="ChEBI" id="CHEBI:60344"/>
        <label>b566</label>
    </ligand>
    <ligandPart>
        <name>Fe</name>
        <dbReference type="ChEBI" id="CHEBI:18248"/>
    </ligandPart>
</feature>
<feature type="binding site" description="axial binding residue" evidence="18">
    <location>
        <position position="84"/>
    </location>
    <ligand>
        <name>heme b</name>
        <dbReference type="ChEBI" id="CHEBI:60344"/>
        <label>b562</label>
    </ligand>
    <ligandPart>
        <name>Fe</name>
        <dbReference type="ChEBI" id="CHEBI:18248"/>
    </ligandPart>
</feature>
<dbReference type="InterPro" id="IPR016174">
    <property type="entry name" value="Di-haem_cyt_TM"/>
</dbReference>
<dbReference type="InterPro" id="IPR030689">
    <property type="entry name" value="Cytochrome_b"/>
</dbReference>
<name>A0A088FKB9_POEAT</name>
<dbReference type="SUPFAM" id="SSF81648">
    <property type="entry name" value="a domain/subunit of cytochrome bc1 complex (Ubiquinol-cytochrome c reductase)"/>
    <property type="match status" value="1"/>
</dbReference>
<proteinExistence type="inferred from homology"/>
<keyword evidence="8 18" id="KW-0479">Metal-binding</keyword>
<evidence type="ECO:0000313" key="22">
    <source>
        <dbReference type="EMBL" id="AIM46847.1"/>
    </source>
</evidence>
<evidence type="ECO:0000259" key="20">
    <source>
        <dbReference type="PROSITE" id="PS51002"/>
    </source>
</evidence>
<feature type="domain" description="Cytochrome b/b6 N-terminal region profile" evidence="20">
    <location>
        <begin position="1"/>
        <end position="210"/>
    </location>
</feature>
<evidence type="ECO:0000256" key="3">
    <source>
        <dbReference type="ARBA" id="ARBA00013531"/>
    </source>
</evidence>
<dbReference type="InterPro" id="IPR048259">
    <property type="entry name" value="Cytochrome_b_N_euk/bac"/>
</dbReference>
<keyword evidence="15 19" id="KW-0472">Membrane</keyword>
<feature type="transmembrane region" description="Helical" evidence="19">
    <location>
        <begin position="321"/>
        <end position="341"/>
    </location>
</feature>
<feature type="transmembrane region" description="Helical" evidence="19">
    <location>
        <begin position="347"/>
        <end position="373"/>
    </location>
</feature>
<evidence type="ECO:0000256" key="2">
    <source>
        <dbReference type="ARBA" id="ARBA00004448"/>
    </source>
</evidence>
<dbReference type="OrthoDB" id="244at2759"/>
<dbReference type="GO" id="GO:0008121">
    <property type="term" value="F:quinol-cytochrome-c reductase activity"/>
    <property type="evidence" value="ECO:0007669"/>
    <property type="project" value="InterPro"/>
</dbReference>
<dbReference type="PIRSF" id="PIRSF038885">
    <property type="entry name" value="COB"/>
    <property type="match status" value="1"/>
</dbReference>
<comment type="cofactor">
    <cofactor evidence="18">
        <name>heme</name>
        <dbReference type="ChEBI" id="CHEBI:30413"/>
    </cofactor>
    <text evidence="18">Binds 2 heme groups non-covalently.</text>
</comment>
<dbReference type="Gene3D" id="1.20.810.10">
    <property type="entry name" value="Cytochrome Bc1 Complex, Chain C"/>
    <property type="match status" value="1"/>
</dbReference>
<dbReference type="PROSITE" id="PS51002">
    <property type="entry name" value="CYTB_NTER"/>
    <property type="match status" value="1"/>
</dbReference>
<keyword evidence="14 19" id="KW-0496">Mitochondrion</keyword>
<evidence type="ECO:0000256" key="13">
    <source>
        <dbReference type="ARBA" id="ARBA00023075"/>
    </source>
</evidence>
<keyword evidence="11 19" id="KW-1133">Transmembrane helix</keyword>
<evidence type="ECO:0000256" key="19">
    <source>
        <dbReference type="RuleBase" id="RU362117"/>
    </source>
</evidence>
<evidence type="ECO:0000256" key="1">
    <source>
        <dbReference type="ARBA" id="ARBA00002566"/>
    </source>
</evidence>
<protein>
    <recommendedName>
        <fullName evidence="3 19">Cytochrome b</fullName>
    </recommendedName>
</protein>
<feature type="transmembrane region" description="Helical" evidence="19">
    <location>
        <begin position="230"/>
        <end position="251"/>
    </location>
</feature>
<evidence type="ECO:0000256" key="17">
    <source>
        <dbReference type="PIRSR" id="PIRSR038885-1"/>
    </source>
</evidence>
<evidence type="ECO:0000259" key="21">
    <source>
        <dbReference type="PROSITE" id="PS51003"/>
    </source>
</evidence>
<dbReference type="PANTHER" id="PTHR19271">
    <property type="entry name" value="CYTOCHROME B"/>
    <property type="match status" value="1"/>
</dbReference>
<dbReference type="RefSeq" id="YP_009058654.1">
    <property type="nucleotide sequence ID" value="NC_024867.1"/>
</dbReference>
<comment type="subcellular location">
    <subcellularLocation>
        <location evidence="2">Mitochondrion inner membrane</location>
        <topology evidence="2">Multi-pass membrane protein</topology>
    </subcellularLocation>
</comment>
<dbReference type="InterPro" id="IPR027387">
    <property type="entry name" value="Cytb/b6-like_sf"/>
</dbReference>
<dbReference type="InterPro" id="IPR048260">
    <property type="entry name" value="Cytochrome_b_C_euk/bac"/>
</dbReference>
<dbReference type="AlphaFoldDB" id="A0A088FKB9"/>
<dbReference type="CDD" id="cd00290">
    <property type="entry name" value="cytochrome_b_C"/>
    <property type="match status" value="1"/>
</dbReference>
<evidence type="ECO:0000256" key="5">
    <source>
        <dbReference type="ARBA" id="ARBA00022617"/>
    </source>
</evidence>
<comment type="cofactor">
    <cofactor evidence="19">
        <name>heme b</name>
        <dbReference type="ChEBI" id="CHEBI:60344"/>
    </cofactor>
    <text evidence="19">Binds 2 heme groups non-covalently.</text>
</comment>
<dbReference type="InterPro" id="IPR005798">
    <property type="entry name" value="Cyt_b/b6_C"/>
</dbReference>
<evidence type="ECO:0000256" key="15">
    <source>
        <dbReference type="ARBA" id="ARBA00023136"/>
    </source>
</evidence>
<keyword evidence="12 18" id="KW-0408">Iron</keyword>
<feature type="transmembrane region" description="Helical" evidence="19">
    <location>
        <begin position="114"/>
        <end position="134"/>
    </location>
</feature>
<keyword evidence="7 19" id="KW-0812">Transmembrane</keyword>
<feature type="domain" description="Cytochrome b/b6 C-terminal region profile" evidence="21">
    <location>
        <begin position="211"/>
        <end position="380"/>
    </location>
</feature>
<accession>A0A088FKB9</accession>
<evidence type="ECO:0000256" key="6">
    <source>
        <dbReference type="ARBA" id="ARBA00022660"/>
    </source>
</evidence>
<gene>
    <name evidence="22" type="primary">CYTB</name>
</gene>
<dbReference type="GeneID" id="20357059"/>
<feature type="transmembrane region" description="Helical" evidence="19">
    <location>
        <begin position="141"/>
        <end position="159"/>
    </location>
</feature>
<dbReference type="PANTHER" id="PTHR19271:SF16">
    <property type="entry name" value="CYTOCHROME B"/>
    <property type="match status" value="1"/>
</dbReference>
<dbReference type="Pfam" id="PF00032">
    <property type="entry name" value="Cytochrom_B_C"/>
    <property type="match status" value="1"/>
</dbReference>
<evidence type="ECO:0000256" key="12">
    <source>
        <dbReference type="ARBA" id="ARBA00023004"/>
    </source>
</evidence>
<feature type="transmembrane region" description="Helical" evidence="19">
    <location>
        <begin position="88"/>
        <end position="108"/>
    </location>
</feature>
<dbReference type="GO" id="GO:0046872">
    <property type="term" value="F:metal ion binding"/>
    <property type="evidence" value="ECO:0007669"/>
    <property type="project" value="UniProtKB-UniRule"/>
</dbReference>